<evidence type="ECO:0000313" key="3">
    <source>
        <dbReference type="Proteomes" id="UP000176317"/>
    </source>
</evidence>
<protein>
    <recommendedName>
        <fullName evidence="4">HBM domain-containing protein</fullName>
    </recommendedName>
</protein>
<dbReference type="AlphaFoldDB" id="A0A1F5G293"/>
<sequence length="317" mass="36910">MQKIFASLRLKNYGLIYFIVIFLILLLIFVFFVYFIHKNLTLSRQKQYLQLAVTNYYSAKEQFRELQDLLETSAVKFQKIESDSQVSNLDESYVILLEDSNKKLAQIDSVKKSLDFQMESINQKIPKDSKDINTSLNSYYQKSYELLDSLSDNLQFEKSLISALGPSLYINSIFNENVWQKQKPDQILSYYKSLRDALLTGSQNLKSLEAPANYKSYYNLQNQYFSSIIQAANIIIAVLESQDEFQEDKLLQIENAYQKAVETQQNNKELQTLLLEEKTKITKSVILTQQFKSLKLAQNLIEDNLNEKVNNINIDNK</sequence>
<keyword evidence="1" id="KW-0812">Transmembrane</keyword>
<reference evidence="2 3" key="1">
    <citation type="journal article" date="2016" name="Nat. Commun.">
        <title>Thousands of microbial genomes shed light on interconnected biogeochemical processes in an aquifer system.</title>
        <authorList>
            <person name="Anantharaman K."/>
            <person name="Brown C.T."/>
            <person name="Hug L.A."/>
            <person name="Sharon I."/>
            <person name="Castelle C.J."/>
            <person name="Probst A.J."/>
            <person name="Thomas B.C."/>
            <person name="Singh A."/>
            <person name="Wilkins M.J."/>
            <person name="Karaoz U."/>
            <person name="Brodie E.L."/>
            <person name="Williams K.H."/>
            <person name="Hubbard S.S."/>
            <person name="Banfield J.F."/>
        </authorList>
    </citation>
    <scope>NUCLEOTIDE SEQUENCE [LARGE SCALE GENOMIC DNA]</scope>
</reference>
<comment type="caution">
    <text evidence="2">The sequence shown here is derived from an EMBL/GenBank/DDBJ whole genome shotgun (WGS) entry which is preliminary data.</text>
</comment>
<evidence type="ECO:0008006" key="4">
    <source>
        <dbReference type="Google" id="ProtNLM"/>
    </source>
</evidence>
<evidence type="ECO:0000256" key="1">
    <source>
        <dbReference type="SAM" id="Phobius"/>
    </source>
</evidence>
<gene>
    <name evidence="2" type="ORF">A2164_02265</name>
</gene>
<name>A0A1F5G293_9BACT</name>
<organism evidence="2 3">
    <name type="scientific">Candidatus Curtissbacteria bacterium RBG_13_35_7</name>
    <dbReference type="NCBI Taxonomy" id="1797705"/>
    <lineage>
        <taxon>Bacteria</taxon>
        <taxon>Candidatus Curtissiibacteriota</taxon>
    </lineage>
</organism>
<keyword evidence="1" id="KW-0472">Membrane</keyword>
<proteinExistence type="predicted"/>
<dbReference type="Proteomes" id="UP000176317">
    <property type="component" value="Unassembled WGS sequence"/>
</dbReference>
<accession>A0A1F5G293</accession>
<feature type="transmembrane region" description="Helical" evidence="1">
    <location>
        <begin position="15"/>
        <end position="36"/>
    </location>
</feature>
<dbReference type="EMBL" id="MFAT01000049">
    <property type="protein sequence ID" value="OGD86001.1"/>
    <property type="molecule type" value="Genomic_DNA"/>
</dbReference>
<keyword evidence="1" id="KW-1133">Transmembrane helix</keyword>
<evidence type="ECO:0000313" key="2">
    <source>
        <dbReference type="EMBL" id="OGD86001.1"/>
    </source>
</evidence>